<evidence type="ECO:0000256" key="5">
    <source>
        <dbReference type="ARBA" id="ARBA00022989"/>
    </source>
</evidence>
<feature type="transmembrane region" description="Helical" evidence="7">
    <location>
        <begin position="239"/>
        <end position="258"/>
    </location>
</feature>
<keyword evidence="3 7" id="KW-1003">Cell membrane</keyword>
<dbReference type="HAMAP" id="MF_01949">
    <property type="entry name" value="Acetyltr_WecH"/>
    <property type="match status" value="1"/>
</dbReference>
<dbReference type="InterPro" id="IPR002656">
    <property type="entry name" value="Acyl_transf_3_dom"/>
</dbReference>
<keyword evidence="4 7" id="KW-0812">Transmembrane</keyword>
<evidence type="ECO:0000256" key="7">
    <source>
        <dbReference type="HAMAP-Rule" id="MF_01949"/>
    </source>
</evidence>
<dbReference type="HOGENOM" id="CLU_047714_3_0_6"/>
<evidence type="ECO:0000313" key="10">
    <source>
        <dbReference type="Proteomes" id="UP000008793"/>
    </source>
</evidence>
<dbReference type="Proteomes" id="UP000008793">
    <property type="component" value="Chromosome"/>
</dbReference>
<dbReference type="STRING" id="634500.EbC_44740"/>
<feature type="transmembrane region" description="Helical" evidence="7">
    <location>
        <begin position="119"/>
        <end position="137"/>
    </location>
</feature>
<dbReference type="EMBL" id="FP236843">
    <property type="protein sequence ID" value="CAX62005.1"/>
    <property type="molecule type" value="Genomic_DNA"/>
</dbReference>
<dbReference type="Pfam" id="PF01757">
    <property type="entry name" value="Acyl_transf_3"/>
    <property type="match status" value="1"/>
</dbReference>
<comment type="subcellular location">
    <subcellularLocation>
        <location evidence="7">Cell inner membrane</location>
        <topology evidence="7">Multi-pass membrane protein</topology>
    </subcellularLocation>
    <subcellularLocation>
        <location evidence="1">Cell membrane</location>
        <topology evidence="1">Multi-pass membrane protein</topology>
    </subcellularLocation>
</comment>
<evidence type="ECO:0000256" key="6">
    <source>
        <dbReference type="ARBA" id="ARBA00023136"/>
    </source>
</evidence>
<dbReference type="eggNOG" id="COG3274">
    <property type="taxonomic scope" value="Bacteria"/>
</dbReference>
<proteinExistence type="inferred from homology"/>
<keyword evidence="10" id="KW-1185">Reference proteome</keyword>
<dbReference type="GO" id="GO:0009246">
    <property type="term" value="P:enterobacterial common antigen biosynthetic process"/>
    <property type="evidence" value="ECO:0007669"/>
    <property type="project" value="UniProtKB-UniRule"/>
</dbReference>
<reference evidence="9 10" key="1">
    <citation type="journal article" date="2010" name="BMC Genomics">
        <title>Genome comparison of the epiphytic bacteria Erwinia billingiae and E. tasmaniensis with the pear pathogen E. pyrifoliae.</title>
        <authorList>
            <person name="Kube M."/>
            <person name="Migdoll A.M."/>
            <person name="Gehring I."/>
            <person name="Heitmann K."/>
            <person name="Mayer Y."/>
            <person name="Kuhl H."/>
            <person name="Knaust F."/>
            <person name="Geider K."/>
            <person name="Reinhardt R."/>
        </authorList>
    </citation>
    <scope>NUCLEOTIDE SEQUENCE [LARGE SCALE GENOMIC DNA]</scope>
    <source>
        <strain evidence="9 10">Eb661</strain>
    </source>
</reference>
<feature type="transmembrane region" description="Helical" evidence="7">
    <location>
        <begin position="270"/>
        <end position="291"/>
    </location>
</feature>
<dbReference type="PANTHER" id="PTHR40074">
    <property type="entry name" value="O-ACETYLTRANSFERASE WECH"/>
    <property type="match status" value="1"/>
</dbReference>
<comment type="similarity">
    <text evidence="2 7">Belongs to the acyltransferase 3 family.</text>
</comment>
<feature type="transmembrane region" description="Helical" evidence="7">
    <location>
        <begin position="303"/>
        <end position="324"/>
    </location>
</feature>
<dbReference type="InterPro" id="IPR032905">
    <property type="entry name" value="WecH"/>
</dbReference>
<dbReference type="GO" id="GO:0005886">
    <property type="term" value="C:plasma membrane"/>
    <property type="evidence" value="ECO:0007669"/>
    <property type="project" value="UniProtKB-SubCell"/>
</dbReference>
<dbReference type="KEGG" id="ebi:EbC_44740"/>
<feature type="transmembrane region" description="Helical" evidence="7">
    <location>
        <begin position="52"/>
        <end position="69"/>
    </location>
</feature>
<gene>
    <name evidence="9" type="primary">yiaH</name>
    <name evidence="7" type="synonym">wecH</name>
    <name evidence="9" type="ordered locus">EbC_44740</name>
</gene>
<evidence type="ECO:0000256" key="3">
    <source>
        <dbReference type="ARBA" id="ARBA00022475"/>
    </source>
</evidence>
<evidence type="ECO:0000256" key="2">
    <source>
        <dbReference type="ARBA" id="ARBA00007400"/>
    </source>
</evidence>
<dbReference type="GO" id="GO:0016413">
    <property type="term" value="F:O-acetyltransferase activity"/>
    <property type="evidence" value="ECO:0007669"/>
    <property type="project" value="InterPro"/>
</dbReference>
<name>D8MLH7_ERWBE</name>
<feature type="transmembrane region" description="Helical" evidence="7">
    <location>
        <begin position="144"/>
        <end position="163"/>
    </location>
</feature>
<dbReference type="PANTHER" id="PTHR40074:SF2">
    <property type="entry name" value="O-ACETYLTRANSFERASE WECH"/>
    <property type="match status" value="1"/>
</dbReference>
<protein>
    <recommendedName>
        <fullName evidence="7">O-acetyltransferase WecH</fullName>
        <ecNumber evidence="7">2.3.1.-</ecNumber>
    </recommendedName>
</protein>
<dbReference type="UniPathway" id="UPA00566"/>
<accession>D8MLH7</accession>
<feature type="domain" description="Acyltransferase 3" evidence="8">
    <location>
        <begin position="9"/>
        <end position="321"/>
    </location>
</feature>
<keyword evidence="7" id="KW-0997">Cell inner membrane</keyword>
<sequence>MTDMKEKIGWIDNLRAVACLMVIMIHTTTWYVTNSTAIGEHTWDVSNLLNSASRVCVPLFFMISGYLFFGERSAQGRHFLRIVLCLAFYSLVALAYITWLTPINQGISIKHLLQKPVFYHLWFFFAIIPIYLLSPLIQVKAVRAGYLAIVTLVLAVLANPNTLDQSVGPFHWLPLNLYLSGDSFYYVLYALFGRAIGMMDTNRRGVSWLAGVVFIASVAGIAMGTKKQMAINGAFADTWYLYCGPVVFIAAVSLLVLFKNCLNQRPLPFLALISRHSLPIYGFHALFIHFMRTHHLDHTDHPFIDIPLVFSLTLAGSLLLAMGLRRIDKTHLVS</sequence>
<feature type="transmembrane region" description="Helical" evidence="7">
    <location>
        <begin position="205"/>
        <end position="224"/>
    </location>
</feature>
<evidence type="ECO:0000313" key="9">
    <source>
        <dbReference type="EMBL" id="CAX62005.1"/>
    </source>
</evidence>
<evidence type="ECO:0000256" key="1">
    <source>
        <dbReference type="ARBA" id="ARBA00004651"/>
    </source>
</evidence>
<keyword evidence="5 7" id="KW-1133">Transmembrane helix</keyword>
<feature type="transmembrane region" description="Helical" evidence="7">
    <location>
        <begin position="81"/>
        <end position="99"/>
    </location>
</feature>
<keyword evidence="7" id="KW-0012">Acyltransferase</keyword>
<feature type="transmembrane region" description="Helical" evidence="7">
    <location>
        <begin position="175"/>
        <end position="193"/>
    </location>
</feature>
<organism evidence="10">
    <name type="scientific">Erwinia billingiae (strain Eb661)</name>
    <dbReference type="NCBI Taxonomy" id="634500"/>
    <lineage>
        <taxon>Bacteria</taxon>
        <taxon>Pseudomonadati</taxon>
        <taxon>Pseudomonadota</taxon>
        <taxon>Gammaproteobacteria</taxon>
        <taxon>Enterobacterales</taxon>
        <taxon>Erwiniaceae</taxon>
        <taxon>Erwinia</taxon>
    </lineage>
</organism>
<evidence type="ECO:0000259" key="8">
    <source>
        <dbReference type="Pfam" id="PF01757"/>
    </source>
</evidence>
<evidence type="ECO:0000256" key="4">
    <source>
        <dbReference type="ARBA" id="ARBA00022692"/>
    </source>
</evidence>
<keyword evidence="7" id="KW-0808">Transferase</keyword>
<comment type="pathway">
    <text evidence="7">Bacterial outer membrane biogenesis; enterobacterial common antigen biosynthesis.</text>
</comment>
<dbReference type="EC" id="2.3.1.-" evidence="7"/>
<comment type="function">
    <text evidence="7">Responsible for the incorporation of O-acetyl groups into the enterobacterial common antigen (ECA) trisaccharide repeat units.</text>
</comment>
<dbReference type="AlphaFoldDB" id="D8MLH7"/>
<feature type="transmembrane region" description="Helical" evidence="7">
    <location>
        <begin position="12"/>
        <end position="32"/>
    </location>
</feature>
<keyword evidence="6 7" id="KW-0472">Membrane</keyword>